<feature type="transmembrane region" description="Helical" evidence="2">
    <location>
        <begin position="97"/>
        <end position="116"/>
    </location>
</feature>
<keyword evidence="2" id="KW-0812">Transmembrane</keyword>
<accession>A0A1F5FJK1</accession>
<proteinExistence type="inferred from homology"/>
<evidence type="ECO:0000313" key="3">
    <source>
        <dbReference type="EMBL" id="OGD79704.1"/>
    </source>
</evidence>
<comment type="similarity">
    <text evidence="1">Belongs to the peptidase A8 family.</text>
</comment>
<dbReference type="PRINTS" id="PR00781">
    <property type="entry name" value="LIPOSIGPTASE"/>
</dbReference>
<dbReference type="EMBL" id="MFAM01000013">
    <property type="protein sequence ID" value="OGD79704.1"/>
    <property type="molecule type" value="Genomic_DNA"/>
</dbReference>
<feature type="transmembrane region" description="Helical" evidence="2">
    <location>
        <begin position="67"/>
        <end position="85"/>
    </location>
</feature>
<keyword evidence="2" id="KW-0472">Membrane</keyword>
<dbReference type="AlphaFoldDB" id="A0A1F5FJK1"/>
<reference evidence="3 4" key="1">
    <citation type="journal article" date="2016" name="Nat. Commun.">
        <title>Thousands of microbial genomes shed light on interconnected biogeochemical processes in an aquifer system.</title>
        <authorList>
            <person name="Anantharaman K."/>
            <person name="Brown C.T."/>
            <person name="Hug L.A."/>
            <person name="Sharon I."/>
            <person name="Castelle C.J."/>
            <person name="Probst A.J."/>
            <person name="Thomas B.C."/>
            <person name="Singh A."/>
            <person name="Wilkins M.J."/>
            <person name="Karaoz U."/>
            <person name="Brodie E.L."/>
            <person name="Williams K.H."/>
            <person name="Hubbard S.S."/>
            <person name="Banfield J.F."/>
        </authorList>
    </citation>
    <scope>NUCLEOTIDE SEQUENCE [LARGE SCALE GENOMIC DNA]</scope>
</reference>
<comment type="caution">
    <text evidence="3">The sequence shown here is derived from an EMBL/GenBank/DDBJ whole genome shotgun (WGS) entry which is preliminary data.</text>
</comment>
<dbReference type="Pfam" id="PF01252">
    <property type="entry name" value="Peptidase_A8"/>
    <property type="match status" value="1"/>
</dbReference>
<feature type="transmembrane region" description="Helical" evidence="2">
    <location>
        <begin position="35"/>
        <end position="55"/>
    </location>
</feature>
<dbReference type="GO" id="GO:0004190">
    <property type="term" value="F:aspartic-type endopeptidase activity"/>
    <property type="evidence" value="ECO:0007669"/>
    <property type="project" value="InterPro"/>
</dbReference>
<evidence type="ECO:0000313" key="4">
    <source>
        <dbReference type="Proteomes" id="UP000176682"/>
    </source>
</evidence>
<protein>
    <submittedName>
        <fullName evidence="3">Uncharacterized protein</fullName>
    </submittedName>
</protein>
<organism evidence="3 4">
    <name type="scientific">Candidatus Collierbacteria bacterium RIFOXYB1_FULL_49_13</name>
    <dbReference type="NCBI Taxonomy" id="1817728"/>
    <lineage>
        <taxon>Bacteria</taxon>
        <taxon>Candidatus Collieribacteriota</taxon>
    </lineage>
</organism>
<dbReference type="GO" id="GO:0016020">
    <property type="term" value="C:membrane"/>
    <property type="evidence" value="ECO:0007669"/>
    <property type="project" value="InterPro"/>
</dbReference>
<feature type="transmembrane region" description="Helical" evidence="2">
    <location>
        <begin position="5"/>
        <end position="23"/>
    </location>
</feature>
<name>A0A1F5FJK1_9BACT</name>
<dbReference type="Proteomes" id="UP000176682">
    <property type="component" value="Unassembled WGS sequence"/>
</dbReference>
<dbReference type="GO" id="GO:0006508">
    <property type="term" value="P:proteolysis"/>
    <property type="evidence" value="ECO:0007669"/>
    <property type="project" value="InterPro"/>
</dbReference>
<keyword evidence="2" id="KW-1133">Transmembrane helix</keyword>
<sequence>MRHKVAIAAAIVCLDWLVKWWVVSSGEFHIRNTGVSFGLGGPGLVMLGLAVIIILGYKDKRVWSETGWWLMLGGITANLGERLIMGGISDYMKVPLIGLWFNLADAAIMLGCIAILSTRGYNNRHENNL</sequence>
<dbReference type="InterPro" id="IPR001872">
    <property type="entry name" value="Peptidase_A8"/>
</dbReference>
<evidence type="ECO:0000256" key="1">
    <source>
        <dbReference type="RuleBase" id="RU004181"/>
    </source>
</evidence>
<evidence type="ECO:0000256" key="2">
    <source>
        <dbReference type="SAM" id="Phobius"/>
    </source>
</evidence>
<gene>
    <name evidence="3" type="ORF">A2368_03400</name>
</gene>